<evidence type="ECO:0000313" key="5">
    <source>
        <dbReference type="Proteomes" id="UP001642540"/>
    </source>
</evidence>
<accession>A0ABP1Q6Q7</accession>
<feature type="signal peptide" evidence="3">
    <location>
        <begin position="1"/>
        <end position="16"/>
    </location>
</feature>
<organism evidence="4 5">
    <name type="scientific">Orchesella dallaii</name>
    <dbReference type="NCBI Taxonomy" id="48710"/>
    <lineage>
        <taxon>Eukaryota</taxon>
        <taxon>Metazoa</taxon>
        <taxon>Ecdysozoa</taxon>
        <taxon>Arthropoda</taxon>
        <taxon>Hexapoda</taxon>
        <taxon>Collembola</taxon>
        <taxon>Entomobryomorpha</taxon>
        <taxon>Entomobryoidea</taxon>
        <taxon>Orchesellidae</taxon>
        <taxon>Orchesellinae</taxon>
        <taxon>Orchesella</taxon>
    </lineage>
</organism>
<keyword evidence="3" id="KW-0732">Signal</keyword>
<dbReference type="EMBL" id="CAXLJM020000024">
    <property type="protein sequence ID" value="CAL8091546.1"/>
    <property type="molecule type" value="Genomic_DNA"/>
</dbReference>
<evidence type="ECO:0000256" key="3">
    <source>
        <dbReference type="SAM" id="SignalP"/>
    </source>
</evidence>
<sequence>MRPFALVALLVAGVSSNIVRINSGYGGESALIRAAPYAAGLRSDSYGATLVRSEIPIVRLSHDIRGSLSDSLEYETGNGIYVTDNTQAVQGRGGEYVDEYGQLVRSDAMISKSGSFRYTSPEGQLIQTVWVADENGFRAEGAHLPRPVEMPAEHAEAHRLALSRVSGVSSYDAPALIRTSNYGAPALIRTSNYDAPAIRVQSYDAPALIRTSNYDAPAIRVQSYDAPALIRTSNYDAPAIRVQSYDAPALIRTSNYDAPAIRVQSYDAPAVRVIEQAPLLVRSGY</sequence>
<comment type="caution">
    <text evidence="4">The sequence shown here is derived from an EMBL/GenBank/DDBJ whole genome shotgun (WGS) entry which is preliminary data.</text>
</comment>
<evidence type="ECO:0000313" key="4">
    <source>
        <dbReference type="EMBL" id="CAL8091546.1"/>
    </source>
</evidence>
<name>A0ABP1Q6Q7_9HEXA</name>
<keyword evidence="1" id="KW-0677">Repeat</keyword>
<dbReference type="PANTHER" id="PTHR15363">
    <property type="entry name" value="POU DOMAIN CLASS 2-ASSOCIATING FACTOR 1"/>
    <property type="match status" value="1"/>
</dbReference>
<feature type="chain" id="PRO_5045750154" evidence="3">
    <location>
        <begin position="17"/>
        <end position="285"/>
    </location>
</feature>
<keyword evidence="5" id="KW-1185">Reference proteome</keyword>
<dbReference type="InterPro" id="IPR022727">
    <property type="entry name" value="Cuticle_C1"/>
</dbReference>
<dbReference type="PANTHER" id="PTHR15363:SF4">
    <property type="entry name" value="CUTICLE PROTEIN 16.5-RELATED"/>
    <property type="match status" value="1"/>
</dbReference>
<dbReference type="Proteomes" id="UP001642540">
    <property type="component" value="Unassembled WGS sequence"/>
</dbReference>
<gene>
    <name evidence="4" type="ORF">ODALV1_LOCUS7962</name>
</gene>
<protein>
    <submittedName>
        <fullName evidence="4">Uncharacterized protein</fullName>
    </submittedName>
</protein>
<dbReference type="Pfam" id="PF11018">
    <property type="entry name" value="Cuticle_3"/>
    <property type="match status" value="1"/>
</dbReference>
<keyword evidence="2" id="KW-0193">Cuticle</keyword>
<proteinExistence type="predicted"/>
<dbReference type="PROSITE" id="PS51155">
    <property type="entry name" value="CHIT_BIND_RR_2"/>
    <property type="match status" value="1"/>
</dbReference>
<dbReference type="Pfam" id="PF00379">
    <property type="entry name" value="Chitin_bind_4"/>
    <property type="match status" value="1"/>
</dbReference>
<dbReference type="InterPro" id="IPR000618">
    <property type="entry name" value="Insect_cuticle"/>
</dbReference>
<evidence type="ECO:0000256" key="2">
    <source>
        <dbReference type="PROSITE-ProRule" id="PRU00497"/>
    </source>
</evidence>
<reference evidence="4 5" key="1">
    <citation type="submission" date="2024-08" db="EMBL/GenBank/DDBJ databases">
        <authorList>
            <person name="Cucini C."/>
            <person name="Frati F."/>
        </authorList>
    </citation>
    <scope>NUCLEOTIDE SEQUENCE [LARGE SCALE GENOMIC DNA]</scope>
</reference>
<evidence type="ECO:0000256" key="1">
    <source>
        <dbReference type="ARBA" id="ARBA00022737"/>
    </source>
</evidence>